<proteinExistence type="predicted"/>
<reference evidence="2" key="1">
    <citation type="submission" date="2018-01" db="EMBL/GenBank/DDBJ databases">
        <title>An insight into the sialome of Amazonian anophelines.</title>
        <authorList>
            <person name="Ribeiro J.M."/>
            <person name="Scarpassa V."/>
            <person name="Calvo E."/>
        </authorList>
    </citation>
    <scope>NUCLEOTIDE SEQUENCE</scope>
</reference>
<protein>
    <submittedName>
        <fullName evidence="2">Putative secreted protein</fullName>
    </submittedName>
</protein>
<evidence type="ECO:0000256" key="1">
    <source>
        <dbReference type="SAM" id="SignalP"/>
    </source>
</evidence>
<name>A0A2M4DG20_ANODA</name>
<keyword evidence="1" id="KW-0732">Signal</keyword>
<sequence length="73" mass="8026">MLQHMTLVASLPVYLFVSLACTSSSSFRIALGDEAMGNTTPTCDRWHRKSNGSSHSYGGSFDEIVREKCKKAL</sequence>
<dbReference type="AlphaFoldDB" id="A0A2M4DG20"/>
<feature type="signal peptide" evidence="1">
    <location>
        <begin position="1"/>
        <end position="26"/>
    </location>
</feature>
<dbReference type="EMBL" id="GGFL01012297">
    <property type="protein sequence ID" value="MBW76475.1"/>
    <property type="molecule type" value="Transcribed_RNA"/>
</dbReference>
<organism evidence="2">
    <name type="scientific">Anopheles darlingi</name>
    <name type="common">Mosquito</name>
    <dbReference type="NCBI Taxonomy" id="43151"/>
    <lineage>
        <taxon>Eukaryota</taxon>
        <taxon>Metazoa</taxon>
        <taxon>Ecdysozoa</taxon>
        <taxon>Arthropoda</taxon>
        <taxon>Hexapoda</taxon>
        <taxon>Insecta</taxon>
        <taxon>Pterygota</taxon>
        <taxon>Neoptera</taxon>
        <taxon>Endopterygota</taxon>
        <taxon>Diptera</taxon>
        <taxon>Nematocera</taxon>
        <taxon>Culicoidea</taxon>
        <taxon>Culicidae</taxon>
        <taxon>Anophelinae</taxon>
        <taxon>Anopheles</taxon>
    </lineage>
</organism>
<evidence type="ECO:0000313" key="2">
    <source>
        <dbReference type="EMBL" id="MBW76475.1"/>
    </source>
</evidence>
<accession>A0A2M4DG20</accession>
<feature type="chain" id="PRO_5014921640" evidence="1">
    <location>
        <begin position="27"/>
        <end position="73"/>
    </location>
</feature>